<dbReference type="SMART" id="SM00418">
    <property type="entry name" value="HTH_ARSR"/>
    <property type="match status" value="1"/>
</dbReference>
<proteinExistence type="predicted"/>
<dbReference type="PANTHER" id="PTHR38600:SF2">
    <property type="entry name" value="SLL0088 PROTEIN"/>
    <property type="match status" value="1"/>
</dbReference>
<accession>A0A6J4TQQ6</accession>
<dbReference type="EMBL" id="CADCWA010000175">
    <property type="protein sequence ID" value="CAA9529804.1"/>
    <property type="molecule type" value="Genomic_DNA"/>
</dbReference>
<dbReference type="CDD" id="cd00090">
    <property type="entry name" value="HTH_ARSR"/>
    <property type="match status" value="1"/>
</dbReference>
<dbReference type="InterPro" id="IPR011991">
    <property type="entry name" value="ArsR-like_HTH"/>
</dbReference>
<dbReference type="InterPro" id="IPR036390">
    <property type="entry name" value="WH_DNA-bd_sf"/>
</dbReference>
<protein>
    <submittedName>
        <fullName evidence="2">Transcriptional regulator, ArsR family</fullName>
    </submittedName>
</protein>
<reference evidence="2" key="1">
    <citation type="submission" date="2020-02" db="EMBL/GenBank/DDBJ databases">
        <authorList>
            <person name="Meier V. D."/>
        </authorList>
    </citation>
    <scope>NUCLEOTIDE SEQUENCE</scope>
    <source>
        <strain evidence="2">AVDCRST_MAG31</strain>
    </source>
</reference>
<dbReference type="AlphaFoldDB" id="A0A6J4TQQ6"/>
<dbReference type="PROSITE" id="PS50987">
    <property type="entry name" value="HTH_ARSR_2"/>
    <property type="match status" value="1"/>
</dbReference>
<gene>
    <name evidence="2" type="ORF">AVDCRST_MAG31-2271</name>
</gene>
<sequence length="107" mass="12098">MVDNQLDATFSALADPTRRGMLAALTLGEKPVSELAEPYRMSLAGAAKHVEVLARAGLIERRKVGRQQFCRLEASRLKEASDWLAQWERFWTTRLDALETELKRDPA</sequence>
<dbReference type="Pfam" id="PF12840">
    <property type="entry name" value="HTH_20"/>
    <property type="match status" value="1"/>
</dbReference>
<evidence type="ECO:0000313" key="2">
    <source>
        <dbReference type="EMBL" id="CAA9529804.1"/>
    </source>
</evidence>
<dbReference type="NCBIfam" id="NF033788">
    <property type="entry name" value="HTH_metalloreg"/>
    <property type="match status" value="1"/>
</dbReference>
<feature type="domain" description="HTH arsR-type" evidence="1">
    <location>
        <begin position="1"/>
        <end position="92"/>
    </location>
</feature>
<evidence type="ECO:0000259" key="1">
    <source>
        <dbReference type="PROSITE" id="PS50987"/>
    </source>
</evidence>
<dbReference type="PANTHER" id="PTHR38600">
    <property type="entry name" value="TRANSCRIPTIONAL REGULATORY PROTEIN"/>
    <property type="match status" value="1"/>
</dbReference>
<dbReference type="InterPro" id="IPR001845">
    <property type="entry name" value="HTH_ArsR_DNA-bd_dom"/>
</dbReference>
<dbReference type="RefSeq" id="WP_294170741.1">
    <property type="nucleotide sequence ID" value="NZ_CADCWA010000175.1"/>
</dbReference>
<name>A0A6J4TQQ6_9SPHN</name>
<dbReference type="Gene3D" id="1.10.10.10">
    <property type="entry name" value="Winged helix-like DNA-binding domain superfamily/Winged helix DNA-binding domain"/>
    <property type="match status" value="1"/>
</dbReference>
<dbReference type="GO" id="GO:0003700">
    <property type="term" value="F:DNA-binding transcription factor activity"/>
    <property type="evidence" value="ECO:0007669"/>
    <property type="project" value="InterPro"/>
</dbReference>
<dbReference type="InterPro" id="IPR036388">
    <property type="entry name" value="WH-like_DNA-bd_sf"/>
</dbReference>
<organism evidence="2">
    <name type="scientific">uncultured Sphingomonas sp</name>
    <dbReference type="NCBI Taxonomy" id="158754"/>
    <lineage>
        <taxon>Bacteria</taxon>
        <taxon>Pseudomonadati</taxon>
        <taxon>Pseudomonadota</taxon>
        <taxon>Alphaproteobacteria</taxon>
        <taxon>Sphingomonadales</taxon>
        <taxon>Sphingomonadaceae</taxon>
        <taxon>Sphingomonas</taxon>
        <taxon>environmental samples</taxon>
    </lineage>
</organism>
<dbReference type="SUPFAM" id="SSF46785">
    <property type="entry name" value="Winged helix' DNA-binding domain"/>
    <property type="match status" value="1"/>
</dbReference>
<dbReference type="PRINTS" id="PR00778">
    <property type="entry name" value="HTHARSR"/>
</dbReference>